<dbReference type="Proteomes" id="UP001642487">
    <property type="component" value="Chromosome 9"/>
</dbReference>
<dbReference type="PANTHER" id="PTHR47991">
    <property type="entry name" value="OXOGLUTARATE/IRON-DEPENDENT DIOXYGENASE"/>
    <property type="match status" value="1"/>
</dbReference>
<dbReference type="Pfam" id="PF14226">
    <property type="entry name" value="DIOX_N"/>
    <property type="match status" value="1"/>
</dbReference>
<keyword evidence="2 5" id="KW-0479">Metal-binding</keyword>
<keyword evidence="5" id="KW-0560">Oxidoreductase</keyword>
<dbReference type="InterPro" id="IPR044861">
    <property type="entry name" value="IPNS-like_FE2OG_OXY"/>
</dbReference>
<protein>
    <recommendedName>
        <fullName evidence="6">Fe2OG dioxygenase domain-containing protein</fullName>
    </recommendedName>
</protein>
<evidence type="ECO:0000256" key="1">
    <source>
        <dbReference type="ARBA" id="ARBA00008056"/>
    </source>
</evidence>
<evidence type="ECO:0000256" key="3">
    <source>
        <dbReference type="ARBA" id="ARBA00022896"/>
    </source>
</evidence>
<keyword evidence="8" id="KW-1185">Reference proteome</keyword>
<proteinExistence type="inferred from homology"/>
<organism evidence="7 8">
    <name type="scientific">Citrullus colocynthis</name>
    <name type="common">colocynth</name>
    <dbReference type="NCBI Taxonomy" id="252529"/>
    <lineage>
        <taxon>Eukaryota</taxon>
        <taxon>Viridiplantae</taxon>
        <taxon>Streptophyta</taxon>
        <taxon>Embryophyta</taxon>
        <taxon>Tracheophyta</taxon>
        <taxon>Spermatophyta</taxon>
        <taxon>Magnoliopsida</taxon>
        <taxon>eudicotyledons</taxon>
        <taxon>Gunneridae</taxon>
        <taxon>Pentapetalae</taxon>
        <taxon>rosids</taxon>
        <taxon>fabids</taxon>
        <taxon>Cucurbitales</taxon>
        <taxon>Cucurbitaceae</taxon>
        <taxon>Benincaseae</taxon>
        <taxon>Citrullus</taxon>
    </lineage>
</organism>
<dbReference type="PROSITE" id="PS51471">
    <property type="entry name" value="FE2OG_OXY"/>
    <property type="match status" value="1"/>
</dbReference>
<dbReference type="Gene3D" id="2.60.120.330">
    <property type="entry name" value="B-lactam Antibiotic, Isopenicillin N Synthase, Chain"/>
    <property type="match status" value="1"/>
</dbReference>
<comment type="similarity">
    <text evidence="1 5">Belongs to the iron/ascorbate-dependent oxidoreductase family.</text>
</comment>
<dbReference type="SUPFAM" id="SSF51197">
    <property type="entry name" value="Clavaminate synthase-like"/>
    <property type="match status" value="1"/>
</dbReference>
<dbReference type="Pfam" id="PF03171">
    <property type="entry name" value="2OG-FeII_Oxy"/>
    <property type="match status" value="1"/>
</dbReference>
<keyword evidence="3" id="KW-0847">Vitamin C</keyword>
<dbReference type="InterPro" id="IPR027443">
    <property type="entry name" value="IPNS-like_sf"/>
</dbReference>
<dbReference type="InterPro" id="IPR005123">
    <property type="entry name" value="Oxoglu/Fe-dep_dioxygenase_dom"/>
</dbReference>
<evidence type="ECO:0000259" key="6">
    <source>
        <dbReference type="PROSITE" id="PS51471"/>
    </source>
</evidence>
<accession>A0ABP0ZB27</accession>
<reference evidence="7 8" key="1">
    <citation type="submission" date="2024-03" db="EMBL/GenBank/DDBJ databases">
        <authorList>
            <person name="Gkanogiannis A."/>
            <person name="Becerra Lopez-Lavalle L."/>
        </authorList>
    </citation>
    <scope>NUCLEOTIDE SEQUENCE [LARGE SCALE GENOMIC DNA]</scope>
</reference>
<dbReference type="InterPro" id="IPR026992">
    <property type="entry name" value="DIOX_N"/>
</dbReference>
<sequence>MAQNSDLPQTLTLQQHLLINGSDTPESYIYKGGYGGGDSNNNNDPLPLAEIPVVDLSQLLSPPAGEAPLDELRLALSTWGCFQAINHSISSSFLEKMRKISEQFFSLPIEEKSRYGREVDGMEGYGNDLILSNQQILDWTDRLYLIVNPEDERQLKFWPLNPVSFREDLHEFTVKLKEIIEIVLVAMARSLNVEPNSFTEQVGKRPTLVTRFNFYPPCSTPHLVLGLKEHSDGSAITIVLLDKEVEGLELLKDDQWYRVPVPAIADSLLINIGEQAEIMSNGIFKSPVHRAVTNSERQRISVACFCCPEKDIEIKPIEGLINEKRPRLFKSVKNYLETYFQNYQKGQRTVDGLRIK</sequence>
<gene>
    <name evidence="7" type="ORF">CITCOLO1_LOCUS22140</name>
</gene>
<evidence type="ECO:0000256" key="4">
    <source>
        <dbReference type="ARBA" id="ARBA00023004"/>
    </source>
</evidence>
<evidence type="ECO:0000256" key="5">
    <source>
        <dbReference type="RuleBase" id="RU003682"/>
    </source>
</evidence>
<evidence type="ECO:0000313" key="8">
    <source>
        <dbReference type="Proteomes" id="UP001642487"/>
    </source>
</evidence>
<evidence type="ECO:0000256" key="2">
    <source>
        <dbReference type="ARBA" id="ARBA00022723"/>
    </source>
</evidence>
<dbReference type="InterPro" id="IPR050295">
    <property type="entry name" value="Plant_2OG-oxidoreductases"/>
</dbReference>
<name>A0ABP0ZB27_9ROSI</name>
<evidence type="ECO:0000313" key="7">
    <source>
        <dbReference type="EMBL" id="CAK9329664.1"/>
    </source>
</evidence>
<dbReference type="EMBL" id="OZ021743">
    <property type="protein sequence ID" value="CAK9329664.1"/>
    <property type="molecule type" value="Genomic_DNA"/>
</dbReference>
<feature type="domain" description="Fe2OG dioxygenase" evidence="6">
    <location>
        <begin position="206"/>
        <end position="308"/>
    </location>
</feature>
<keyword evidence="4 5" id="KW-0408">Iron</keyword>